<reference evidence="2 3" key="1">
    <citation type="journal article" date="1992" name="Int. J. Syst. Bacteriol.">
        <title>Sphingobacterium antarcticus sp. nov. a Psychrotrophic Bacterium from the Soils of Schirmacher Oasis, Antarctica.</title>
        <authorList>
            <person name="Shivaji S."/>
            <person name="Ray M.K."/>
            <person name="Rao N.S."/>
            <person name="Saiserr L."/>
            <person name="Jagannadham M.V."/>
            <person name="Kumar G.S."/>
            <person name="Reddy G."/>
            <person name="Bhargava P.M."/>
        </authorList>
    </citation>
    <scope>NUCLEOTIDE SEQUENCE [LARGE SCALE GENOMIC DNA]</scope>
    <source>
        <strain evidence="2 3">4BY</strain>
    </source>
</reference>
<dbReference type="InterPro" id="IPR046342">
    <property type="entry name" value="CBS_dom_sf"/>
</dbReference>
<dbReference type="AlphaFoldDB" id="A0A081PI80"/>
<name>A0A081PI80_9SPHI</name>
<gene>
    <name evidence="2" type="ORF">N180_14770</name>
</gene>
<dbReference type="InterPro" id="IPR000644">
    <property type="entry name" value="CBS_dom"/>
</dbReference>
<dbReference type="Gene3D" id="3.10.580.10">
    <property type="entry name" value="CBS-domain"/>
    <property type="match status" value="1"/>
</dbReference>
<dbReference type="OrthoDB" id="1523762at2"/>
<dbReference type="Pfam" id="PF00571">
    <property type="entry name" value="CBS"/>
    <property type="match status" value="2"/>
</dbReference>
<accession>A0A081PI80</accession>
<organism evidence="2 3">
    <name type="scientific">Pedobacter antarcticus 4BY</name>
    <dbReference type="NCBI Taxonomy" id="1358423"/>
    <lineage>
        <taxon>Bacteria</taxon>
        <taxon>Pseudomonadati</taxon>
        <taxon>Bacteroidota</taxon>
        <taxon>Sphingobacteriia</taxon>
        <taxon>Sphingobacteriales</taxon>
        <taxon>Sphingobacteriaceae</taxon>
        <taxon>Pedobacter</taxon>
    </lineage>
</organism>
<dbReference type="EMBL" id="JNFF01000041">
    <property type="protein sequence ID" value="KEQ30403.1"/>
    <property type="molecule type" value="Genomic_DNA"/>
</dbReference>
<evidence type="ECO:0000313" key="2">
    <source>
        <dbReference type="EMBL" id="KEQ30403.1"/>
    </source>
</evidence>
<sequence length="218" mass="24463">MTAAELISHLILPLQITDTVQTAQERMTEFKVTQLPVLREGQFCGLIREEQLLHPAGDQLTTLDKELLQVFVSEGVHIYELIMLMNKLQVDLLPVLDMNQQYLGVVSFQELLPAVSAMFALRDPGGIIVLEISNRNNSLAHMAQIVEADNAQILSSYVQDFPDSTRMEVTLKINKTELSGIIASFERYNYLVKAVYNGTVADNGTADRYNLLMSYLNV</sequence>
<keyword evidence="3" id="KW-1185">Reference proteome</keyword>
<evidence type="ECO:0000313" key="3">
    <source>
        <dbReference type="Proteomes" id="UP000028007"/>
    </source>
</evidence>
<feature type="domain" description="CBS" evidence="1">
    <location>
        <begin position="70"/>
        <end position="115"/>
    </location>
</feature>
<dbReference type="RefSeq" id="WP_037439812.1">
    <property type="nucleotide sequence ID" value="NZ_JNFF01000041.1"/>
</dbReference>
<dbReference type="Proteomes" id="UP000028007">
    <property type="component" value="Unassembled WGS sequence"/>
</dbReference>
<protein>
    <recommendedName>
        <fullName evidence="1">CBS domain-containing protein</fullName>
    </recommendedName>
</protein>
<dbReference type="SUPFAM" id="SSF54631">
    <property type="entry name" value="CBS-domain pair"/>
    <property type="match status" value="1"/>
</dbReference>
<dbReference type="eggNOG" id="COG0517">
    <property type="taxonomic scope" value="Bacteria"/>
</dbReference>
<proteinExistence type="predicted"/>
<comment type="caution">
    <text evidence="2">The sequence shown here is derived from an EMBL/GenBank/DDBJ whole genome shotgun (WGS) entry which is preliminary data.</text>
</comment>
<dbReference type="Gene3D" id="3.90.1280.20">
    <property type="match status" value="1"/>
</dbReference>
<feature type="domain" description="CBS" evidence="1">
    <location>
        <begin position="14"/>
        <end position="53"/>
    </location>
</feature>
<evidence type="ECO:0000259" key="1">
    <source>
        <dbReference type="Pfam" id="PF00571"/>
    </source>
</evidence>